<name>A0A4R5DKJ7_9BACT</name>
<gene>
    <name evidence="1" type="ORF">E0F88_26000</name>
</gene>
<sequence length="104" mass="11671">MFKKFNFKPLLIPVLLLGSAIGIISFNACKERINPELNQPQSLAITVEDVKAALSKLEAGSKSSRKLNCDWKNAVTKKNSKNEEYVQVAFTDLDAPERLVYDKK</sequence>
<accession>A0A4R5DKJ7</accession>
<dbReference type="AlphaFoldDB" id="A0A4R5DKJ7"/>
<dbReference type="EMBL" id="SMFL01000012">
    <property type="protein sequence ID" value="TDE11365.1"/>
    <property type="molecule type" value="Genomic_DNA"/>
</dbReference>
<evidence type="ECO:0000313" key="2">
    <source>
        <dbReference type="Proteomes" id="UP000294850"/>
    </source>
</evidence>
<protein>
    <submittedName>
        <fullName evidence="1">Uncharacterized protein</fullName>
    </submittedName>
</protein>
<organism evidence="1 2">
    <name type="scientific">Dyadobacter psychrotolerans</name>
    <dbReference type="NCBI Taxonomy" id="2541721"/>
    <lineage>
        <taxon>Bacteria</taxon>
        <taxon>Pseudomonadati</taxon>
        <taxon>Bacteroidota</taxon>
        <taxon>Cytophagia</taxon>
        <taxon>Cytophagales</taxon>
        <taxon>Spirosomataceae</taxon>
        <taxon>Dyadobacter</taxon>
    </lineage>
</organism>
<proteinExistence type="predicted"/>
<dbReference type="RefSeq" id="WP_131961212.1">
    <property type="nucleotide sequence ID" value="NZ_SMFL01000012.1"/>
</dbReference>
<dbReference type="Proteomes" id="UP000294850">
    <property type="component" value="Unassembled WGS sequence"/>
</dbReference>
<evidence type="ECO:0000313" key="1">
    <source>
        <dbReference type="EMBL" id="TDE11365.1"/>
    </source>
</evidence>
<comment type="caution">
    <text evidence="1">The sequence shown here is derived from an EMBL/GenBank/DDBJ whole genome shotgun (WGS) entry which is preliminary data.</text>
</comment>
<reference evidence="1 2" key="1">
    <citation type="submission" date="2019-03" db="EMBL/GenBank/DDBJ databases">
        <title>Dyadobacter AR-3-6 sp. nov., isolated from arctic soil.</title>
        <authorList>
            <person name="Chaudhary D.K."/>
        </authorList>
    </citation>
    <scope>NUCLEOTIDE SEQUENCE [LARGE SCALE GENOMIC DNA]</scope>
    <source>
        <strain evidence="1 2">AR-3-6</strain>
    </source>
</reference>
<keyword evidence="2" id="KW-1185">Reference proteome</keyword>